<protein>
    <submittedName>
        <fullName evidence="1">Uncharacterized protein</fullName>
    </submittedName>
</protein>
<geneLocation type="plasmid" evidence="1 2">
    <name>pRgalR602a</name>
</geneLocation>
<reference evidence="1 2" key="1">
    <citation type="submission" date="2013-11" db="EMBL/GenBank/DDBJ databases">
        <title>Complete genome sequence of Rhizobium gallicum bv. gallicum R602.</title>
        <authorList>
            <person name="Bustos P."/>
            <person name="Santamaria R.I."/>
            <person name="Lozano L."/>
            <person name="Acosta J.L."/>
            <person name="Ormeno-Orrillo E."/>
            <person name="Rogel M.A."/>
            <person name="Romero D."/>
            <person name="Cevallos M.A."/>
            <person name="Martinez-Romero E."/>
            <person name="Gonzalez V."/>
        </authorList>
    </citation>
    <scope>NUCLEOTIDE SEQUENCE [LARGE SCALE GENOMIC DNA]</scope>
    <source>
        <strain evidence="1 2">R602</strain>
        <plasmid evidence="1 2">pRgalR602a</plasmid>
    </source>
</reference>
<keyword evidence="1" id="KW-0614">Plasmid</keyword>
<keyword evidence="2" id="KW-1185">Reference proteome</keyword>
<dbReference type="AlphaFoldDB" id="A0A0B4X839"/>
<name>A0A0B4X839_9HYPH</name>
<dbReference type="KEGG" id="rga:RGR602_PA00009"/>
<evidence type="ECO:0000313" key="1">
    <source>
        <dbReference type="EMBL" id="AJD43356.1"/>
    </source>
</evidence>
<proteinExistence type="predicted"/>
<gene>
    <name evidence="1" type="ORF">RGR602_PA00009</name>
</gene>
<dbReference type="EMBL" id="CP006878">
    <property type="protein sequence ID" value="AJD43356.1"/>
    <property type="molecule type" value="Genomic_DNA"/>
</dbReference>
<sequence length="60" mass="6951">MPTSRGRSDSDHLNVSFNMSKPCLEDFDYVVRPDSSRSQDRRRAEERLKTSKGSLTFWAV</sequence>
<organism evidence="1 2">
    <name type="scientific">Rhizobium gallicum bv. gallicum R602sp</name>
    <dbReference type="NCBI Taxonomy" id="1041138"/>
    <lineage>
        <taxon>Bacteria</taxon>
        <taxon>Pseudomonadati</taxon>
        <taxon>Pseudomonadota</taxon>
        <taxon>Alphaproteobacteria</taxon>
        <taxon>Hyphomicrobiales</taxon>
        <taxon>Rhizobiaceae</taxon>
        <taxon>Rhizobium/Agrobacterium group</taxon>
        <taxon>Rhizobium</taxon>
    </lineage>
</organism>
<dbReference type="Proteomes" id="UP000031368">
    <property type="component" value="Plasmid pRgalR602a"/>
</dbReference>
<accession>A0A0B4X839</accession>
<evidence type="ECO:0000313" key="2">
    <source>
        <dbReference type="Proteomes" id="UP000031368"/>
    </source>
</evidence>
<dbReference type="HOGENOM" id="CLU_2938530_0_0_5"/>